<dbReference type="Proteomes" id="UP000519897">
    <property type="component" value="Unassembled WGS sequence"/>
</dbReference>
<dbReference type="NCBIfam" id="TIGR00715">
    <property type="entry name" value="precor6x_red"/>
    <property type="match status" value="1"/>
</dbReference>
<evidence type="ECO:0000256" key="1">
    <source>
        <dbReference type="ARBA" id="ARBA00004953"/>
    </source>
</evidence>
<dbReference type="GO" id="GO:0009236">
    <property type="term" value="P:cobalamin biosynthetic process"/>
    <property type="evidence" value="ECO:0007669"/>
    <property type="project" value="UniProtKB-UniPathway"/>
</dbReference>
<sequence length="256" mass="27391">MAVHSILILGGTTEARQLADALRDMNRFRLKLSLAGRTKVPVEQPVPVRVGGFGGAEGLSNHMKANAIDLLIDATHPYAARISANAAKAADISGVPLIALRRPGWERQAGDLWTEVESVEAAAAALGHEPRRAFLALGRQELLPFEAAPQHDYLVRSVDPVEPPLTLPHVRYLTARGPFNEADERALLADSHIEVIVSKNSGGAASYGKIAAARALGLPVVMIRRPALPEVPSFQTVKALAAHVDQAFPAIQERGE</sequence>
<organism evidence="4 5">
    <name type="scientific">Rhizobium rhizoryzae</name>
    <dbReference type="NCBI Taxonomy" id="451876"/>
    <lineage>
        <taxon>Bacteria</taxon>
        <taxon>Pseudomonadati</taxon>
        <taxon>Pseudomonadota</taxon>
        <taxon>Alphaproteobacteria</taxon>
        <taxon>Hyphomicrobiales</taxon>
        <taxon>Rhizobiaceae</taxon>
        <taxon>Rhizobium/Agrobacterium group</taxon>
        <taxon>Rhizobium</taxon>
    </lineage>
</organism>
<comment type="caution">
    <text evidence="4">The sequence shown here is derived from an EMBL/GenBank/DDBJ whole genome shotgun (WGS) entry which is preliminary data.</text>
</comment>
<evidence type="ECO:0000256" key="3">
    <source>
        <dbReference type="ARBA" id="ARBA00023002"/>
    </source>
</evidence>
<keyword evidence="3 4" id="KW-0560">Oxidoreductase</keyword>
<dbReference type="PROSITE" id="PS51014">
    <property type="entry name" value="COBK_CBIJ"/>
    <property type="match status" value="1"/>
</dbReference>
<gene>
    <name evidence="4" type="ORF">GGQ72_003397</name>
</gene>
<dbReference type="Pfam" id="PF02571">
    <property type="entry name" value="CbiJ"/>
    <property type="match status" value="1"/>
</dbReference>
<keyword evidence="5" id="KW-1185">Reference proteome</keyword>
<dbReference type="UniPathway" id="UPA00148"/>
<comment type="pathway">
    <text evidence="1">Cofactor biosynthesis; adenosylcobalamin biosynthesis.</text>
</comment>
<evidence type="ECO:0000313" key="5">
    <source>
        <dbReference type="Proteomes" id="UP000519897"/>
    </source>
</evidence>
<keyword evidence="2" id="KW-0169">Cobalamin biosynthesis</keyword>
<dbReference type="PANTHER" id="PTHR36925">
    <property type="entry name" value="COBALT-PRECORRIN-6A REDUCTASE"/>
    <property type="match status" value="1"/>
</dbReference>
<reference evidence="4 5" key="1">
    <citation type="submission" date="2020-08" db="EMBL/GenBank/DDBJ databases">
        <title>Genomic Encyclopedia of Type Strains, Phase IV (KMG-IV): sequencing the most valuable type-strain genomes for metagenomic binning, comparative biology and taxonomic classification.</title>
        <authorList>
            <person name="Goeker M."/>
        </authorList>
    </citation>
    <scope>NUCLEOTIDE SEQUENCE [LARGE SCALE GENOMIC DNA]</scope>
    <source>
        <strain evidence="4 5">DSM 29514</strain>
    </source>
</reference>
<dbReference type="AlphaFoldDB" id="A0A7W6PTI6"/>
<name>A0A7W6PTI6_9HYPH</name>
<protein>
    <submittedName>
        <fullName evidence="4">Precorrin-6A/cobalt-precorrin-6A reductase</fullName>
        <ecNumber evidence="4">1.3.1.106</ecNumber>
        <ecNumber evidence="4">1.3.1.54</ecNumber>
    </submittedName>
</protein>
<dbReference type="GO" id="GO:0016994">
    <property type="term" value="F:precorrin-6A reductase activity"/>
    <property type="evidence" value="ECO:0007669"/>
    <property type="project" value="UniProtKB-EC"/>
</dbReference>
<evidence type="ECO:0000256" key="2">
    <source>
        <dbReference type="ARBA" id="ARBA00022573"/>
    </source>
</evidence>
<dbReference type="EC" id="1.3.1.106" evidence="4"/>
<dbReference type="RefSeq" id="WP_165133927.1">
    <property type="nucleotide sequence ID" value="NZ_CP049250.1"/>
</dbReference>
<dbReference type="PANTHER" id="PTHR36925:SF1">
    <property type="entry name" value="COBALT-PRECORRIN-6A REDUCTASE"/>
    <property type="match status" value="1"/>
</dbReference>
<dbReference type="EMBL" id="JACIEC010000004">
    <property type="protein sequence ID" value="MBB4144840.1"/>
    <property type="molecule type" value="Genomic_DNA"/>
</dbReference>
<dbReference type="EC" id="1.3.1.54" evidence="4"/>
<accession>A0A7W6PTI6</accession>
<evidence type="ECO:0000313" key="4">
    <source>
        <dbReference type="EMBL" id="MBB4144840.1"/>
    </source>
</evidence>
<proteinExistence type="predicted"/>
<dbReference type="NCBIfam" id="NF005968">
    <property type="entry name" value="PRK08057.1-2"/>
    <property type="match status" value="1"/>
</dbReference>
<dbReference type="InterPro" id="IPR003723">
    <property type="entry name" value="Precorrin-6x_reduct"/>
</dbReference>